<gene>
    <name evidence="3" type="ORF">CAP_3988</name>
</gene>
<comment type="caution">
    <text evidence="3">The sequence shown here is derived from an EMBL/GenBank/DDBJ whole genome shotgun (WGS) entry which is preliminary data.</text>
</comment>
<name>A0A017TGT4_9BACT</name>
<dbReference type="OrthoDB" id="5509722at2"/>
<protein>
    <submittedName>
        <fullName evidence="3">Uncharacterized protein</fullName>
    </submittedName>
</protein>
<dbReference type="PROSITE" id="PS51257">
    <property type="entry name" value="PROKAR_LIPOPROTEIN"/>
    <property type="match status" value="1"/>
</dbReference>
<dbReference type="NCBIfam" id="NF038133">
    <property type="entry name" value="choice_anch_L"/>
    <property type="match status" value="1"/>
</dbReference>
<keyword evidence="2" id="KW-0732">Signal</keyword>
<dbReference type="AlphaFoldDB" id="A0A017TGT4"/>
<feature type="chain" id="PRO_5001500316" evidence="2">
    <location>
        <begin position="27"/>
        <end position="439"/>
    </location>
</feature>
<dbReference type="EMBL" id="ASRX01000003">
    <property type="protein sequence ID" value="EYF08459.1"/>
    <property type="molecule type" value="Genomic_DNA"/>
</dbReference>
<accession>A0A017TGT4</accession>
<organism evidence="3 4">
    <name type="scientific">Chondromyces apiculatus DSM 436</name>
    <dbReference type="NCBI Taxonomy" id="1192034"/>
    <lineage>
        <taxon>Bacteria</taxon>
        <taxon>Pseudomonadati</taxon>
        <taxon>Myxococcota</taxon>
        <taxon>Polyangia</taxon>
        <taxon>Polyangiales</taxon>
        <taxon>Polyangiaceae</taxon>
        <taxon>Chondromyces</taxon>
    </lineage>
</organism>
<feature type="region of interest" description="Disordered" evidence="1">
    <location>
        <begin position="25"/>
        <end position="119"/>
    </location>
</feature>
<evidence type="ECO:0000313" key="4">
    <source>
        <dbReference type="Proteomes" id="UP000019678"/>
    </source>
</evidence>
<evidence type="ECO:0000256" key="2">
    <source>
        <dbReference type="SAM" id="SignalP"/>
    </source>
</evidence>
<dbReference type="InterPro" id="IPR049804">
    <property type="entry name" value="Choice_anch_L"/>
</dbReference>
<dbReference type="RefSeq" id="WP_081864463.1">
    <property type="nucleotide sequence ID" value="NZ_ASRX01000003.1"/>
</dbReference>
<feature type="signal peptide" evidence="2">
    <location>
        <begin position="1"/>
        <end position="26"/>
    </location>
</feature>
<reference evidence="3 4" key="1">
    <citation type="submission" date="2013-05" db="EMBL/GenBank/DDBJ databases">
        <title>Genome assembly of Chondromyces apiculatus DSM 436.</title>
        <authorList>
            <person name="Sharma G."/>
            <person name="Khatri I."/>
            <person name="Kaur C."/>
            <person name="Mayilraj S."/>
            <person name="Subramanian S."/>
        </authorList>
    </citation>
    <scope>NUCLEOTIDE SEQUENCE [LARGE SCALE GENOMIC DNA]</scope>
    <source>
        <strain evidence="3 4">DSM 436</strain>
    </source>
</reference>
<feature type="compositionally biased region" description="Low complexity" evidence="1">
    <location>
        <begin position="33"/>
        <end position="42"/>
    </location>
</feature>
<evidence type="ECO:0000313" key="3">
    <source>
        <dbReference type="EMBL" id="EYF08459.1"/>
    </source>
</evidence>
<proteinExistence type="predicted"/>
<keyword evidence="4" id="KW-1185">Reference proteome</keyword>
<dbReference type="STRING" id="1192034.CAP_3988"/>
<dbReference type="Proteomes" id="UP000019678">
    <property type="component" value="Unassembled WGS sequence"/>
</dbReference>
<sequence length="439" mass="45038">MRRLQVLGSIAAMTTLALFVACSASSREDGFTGPDSPGASSSSGGGQGGAGGEPGPGGVGGVNLGGGDPGSGGAPPTCIPGGEDDDVDQDGFTPAQGDCNDCDPNVSPNSLEVPTPDGEEAYDEDCDMEIDEDDSVLCDSGLAIDSQDPLLAARAIELCKDSTGPGDWGLTSAAWVQADGAPPPPDHLVVFHFGHGLLDGFGPNVGTRRGERLLALSSGAARQPSDAGYISPEGFDKLYQGDHPDGFPKESPACPGTFTGEPHDSAALEVTLRAPTNARGFSFDFNFYTHEWPQFVCSMFNDFFVALLSPYPPGQTDGNISYDSQGNPVSVNNAFLEVCGCPGNPPSPCEAGGKLFTCPLGNGDLIGTGFGFDSDTAGSDHGATSWLRTTAPVAPGSEISLRFAVYDSGDGSLDSTTLIDQFQWIAKPGITVGTTPVPQ</sequence>
<evidence type="ECO:0000256" key="1">
    <source>
        <dbReference type="SAM" id="MobiDB-lite"/>
    </source>
</evidence>
<dbReference type="eggNOG" id="COG1075">
    <property type="taxonomic scope" value="Bacteria"/>
</dbReference>
<feature type="compositionally biased region" description="Gly residues" evidence="1">
    <location>
        <begin position="43"/>
        <end position="73"/>
    </location>
</feature>